<accession>A0A0D9WVD7</accession>
<dbReference type="InterPro" id="IPR032675">
    <property type="entry name" value="LRR_dom_sf"/>
</dbReference>
<evidence type="ECO:0000313" key="3">
    <source>
        <dbReference type="Proteomes" id="UP000032180"/>
    </source>
</evidence>
<dbReference type="PANTHER" id="PTHR34709:SF61">
    <property type="entry name" value="OS07G0229100 PROTEIN"/>
    <property type="match status" value="1"/>
</dbReference>
<dbReference type="Pfam" id="PF24758">
    <property type="entry name" value="LRR_At5g56370"/>
    <property type="match status" value="1"/>
</dbReference>
<keyword evidence="3" id="KW-1185">Reference proteome</keyword>
<dbReference type="InterPro" id="IPR036047">
    <property type="entry name" value="F-box-like_dom_sf"/>
</dbReference>
<sequence>MERAAVKREKLSAAALAGDEDHLGALPDDILIEILLILGTRASARTSVLSRRWRRLWCLLPAFEFGPEAGSHIIRAALAAHEATSLRRLSVFPEDSGPGPMAEWLPVAARRLSGDLLLFNLRPDLEGNEEIREGGIGDEFLDLPCFATAISLTLNLGFLTLAVPPSGVFARLTDLVLRDVRFCCPCELSDAISSPRFPSLKKLTVEDAHGLSNFTIHSDSLIKIVLKKVKGLRLLDVVAPSLRVLIVFSCFADVSVGSQFVANISAPKLDSLQWINAFDPSTVRFGKMENLRWLGTSYFYVYGQGDLMNNNNPLRLLQHFQFDAIPTLSLALAYLPVIIDHEYLMEDMTVLPDIVFLNLTVLANGHCIGPSLFHVLRMCTSVRKLKLVLHIPDEQQVKAVCESDCVCNIPPNWTFEQLVLNFLHEVEITDLRGTDYEMAFVQRIFSWAVVLKEMTINFYHSISESTANDLCKKLLSFSRPEIRMKFYLGYGEPAAKREKPYSAAAAIAGGEDRLSALPDDILIQILLRVVTVDAARTSVLSRRWRRLWCLLPEFEFGPKAGGHIIRAALAPHEYLSLLQLVVNAEDSSPGPMAEWLPVAARRLSGDLFLSNFRSEDNDEDLGFVELPCFGSATSLSLDLDFLALTKPASGVFTRLTDLYLCNVRFHGPCWLGDAVSSPRSPSLKKLTIQKCQGLSNFIIHSESLLQLDLDDLRVLRCLNVVAPALKMLNVFSCFDGEPTANISAPTLEILVWTDTFDPSSVQFSKMENLKQLDITYFDVFGQQADSMDNHNCLRLLQRFQFDAIPSLSLMLFYPSDLTNHEYLMEDMTVLPDIVYLNLSVAPYGHVIGPSLFHVLRMCTGVRRLKLVLDISGHLELAAAKRRRRNLAAGGGEDRLSALPDDILIQILLRVVTVDAARTSVLSRRWRRLWCLLPELCFPHTASAASIRAALAAAADESASLRGLVVLSMGAGPGPIAEWLPVAARRLSGHLLLFNRQPERDSEEEEEEDDEDFLDLPCFGSAISLSIDLGFLALAVPPSAGVFARLTDLALRNVRFCGPCELGDAISSPWFPSLKKLNINKAQGLSNFVIQSESLLEMELKSLKGLQQLSVETPALKRLIVHSCFGEASARRPVSMISAPMMEILQWADAFDPSFVRFGKMENLQQLATSHFCVFGQEDSTHNQDCLRLLQHFQFDAFPSLFLTLAYQPDIMDHEYLMEDMTVLPDIVFLRLAVLANGHCIGPSLFHVLRMCTSVRRLKLVLDVSYELEEVAVCGSDCFCDLPPNWISEEFVLNFLQEMKISQLRGTEHEMAFVKRLLSWAASLKEMTIKFYHSITESTAKELCKQLLSISRPEIRMKFYFYRGVHKVLYVPED</sequence>
<dbReference type="PROSITE" id="PS50181">
    <property type="entry name" value="FBOX"/>
    <property type="match status" value="2"/>
</dbReference>
<dbReference type="SUPFAM" id="SSF52047">
    <property type="entry name" value="RNI-like"/>
    <property type="match status" value="1"/>
</dbReference>
<protein>
    <recommendedName>
        <fullName evidence="1">F-box domain-containing protein</fullName>
    </recommendedName>
</protein>
<dbReference type="InterPro" id="IPR055411">
    <property type="entry name" value="LRR_FXL15/At3g58940/PEG3-like"/>
</dbReference>
<dbReference type="InterPro" id="IPR001810">
    <property type="entry name" value="F-box_dom"/>
</dbReference>
<reference evidence="2 3" key="1">
    <citation type="submission" date="2012-08" db="EMBL/GenBank/DDBJ databases">
        <title>Oryza genome evolution.</title>
        <authorList>
            <person name="Wing R.A."/>
        </authorList>
    </citation>
    <scope>NUCLEOTIDE SEQUENCE</scope>
</reference>
<name>A0A0D9WVD7_9ORYZ</name>
<evidence type="ECO:0000313" key="2">
    <source>
        <dbReference type="EnsemblPlants" id="LPERR07G02440.2"/>
    </source>
</evidence>
<dbReference type="PANTHER" id="PTHR34709">
    <property type="entry name" value="OS10G0396666 PROTEIN"/>
    <property type="match status" value="1"/>
</dbReference>
<reference evidence="3" key="2">
    <citation type="submission" date="2013-12" db="EMBL/GenBank/DDBJ databases">
        <authorList>
            <person name="Yu Y."/>
            <person name="Lee S."/>
            <person name="de Baynast K."/>
            <person name="Wissotski M."/>
            <person name="Liu L."/>
            <person name="Talag J."/>
            <person name="Goicoechea J."/>
            <person name="Angelova A."/>
            <person name="Jetty R."/>
            <person name="Kudrna D."/>
            <person name="Golser W."/>
            <person name="Rivera L."/>
            <person name="Zhang J."/>
            <person name="Wing R."/>
        </authorList>
    </citation>
    <scope>NUCLEOTIDE SEQUENCE</scope>
</reference>
<dbReference type="InterPro" id="IPR053781">
    <property type="entry name" value="F-box_AtFBL13-like"/>
</dbReference>
<dbReference type="Gramene" id="LPERR07G02440.2">
    <property type="protein sequence ID" value="LPERR07G02440.2"/>
    <property type="gene ID" value="LPERR07G02440"/>
</dbReference>
<proteinExistence type="predicted"/>
<dbReference type="CDD" id="cd22160">
    <property type="entry name" value="F-box_AtFBL13-like"/>
    <property type="match status" value="2"/>
</dbReference>
<dbReference type="Proteomes" id="UP000032180">
    <property type="component" value="Chromosome 7"/>
</dbReference>
<dbReference type="EnsemblPlants" id="LPERR07G02440.2">
    <property type="protein sequence ID" value="LPERR07G02440.2"/>
    <property type="gene ID" value="LPERR07G02440"/>
</dbReference>
<dbReference type="Pfam" id="PF00646">
    <property type="entry name" value="F-box"/>
    <property type="match status" value="3"/>
</dbReference>
<evidence type="ECO:0000259" key="1">
    <source>
        <dbReference type="PROSITE" id="PS50181"/>
    </source>
</evidence>
<dbReference type="InterPro" id="IPR055312">
    <property type="entry name" value="FBL15-like"/>
</dbReference>
<organism evidence="2 3">
    <name type="scientific">Leersia perrieri</name>
    <dbReference type="NCBI Taxonomy" id="77586"/>
    <lineage>
        <taxon>Eukaryota</taxon>
        <taxon>Viridiplantae</taxon>
        <taxon>Streptophyta</taxon>
        <taxon>Embryophyta</taxon>
        <taxon>Tracheophyta</taxon>
        <taxon>Spermatophyta</taxon>
        <taxon>Magnoliopsida</taxon>
        <taxon>Liliopsida</taxon>
        <taxon>Poales</taxon>
        <taxon>Poaceae</taxon>
        <taxon>BOP clade</taxon>
        <taxon>Oryzoideae</taxon>
        <taxon>Oryzeae</taxon>
        <taxon>Oryzinae</taxon>
        <taxon>Leersia</taxon>
    </lineage>
</organism>
<feature type="domain" description="F-box" evidence="1">
    <location>
        <begin position="892"/>
        <end position="928"/>
    </location>
</feature>
<dbReference type="eggNOG" id="ENOG502QWF7">
    <property type="taxonomic scope" value="Eukaryota"/>
</dbReference>
<dbReference type="Gene3D" id="3.80.10.10">
    <property type="entry name" value="Ribonuclease Inhibitor"/>
    <property type="match status" value="1"/>
</dbReference>
<reference evidence="2" key="3">
    <citation type="submission" date="2015-04" db="UniProtKB">
        <authorList>
            <consortium name="EnsemblPlants"/>
        </authorList>
    </citation>
    <scope>IDENTIFICATION</scope>
</reference>
<feature type="domain" description="F-box" evidence="1">
    <location>
        <begin position="511"/>
        <end position="547"/>
    </location>
</feature>
<dbReference type="SUPFAM" id="SSF81383">
    <property type="entry name" value="F-box domain"/>
    <property type="match status" value="3"/>
</dbReference>
<dbReference type="SMART" id="SM00256">
    <property type="entry name" value="FBOX"/>
    <property type="match status" value="3"/>
</dbReference>
<dbReference type="STRING" id="77586.A0A0D9WVD7"/>